<sequence length="32" mass="3601">GDDCLVTVNKGGYYGTGWNTYIYSHNRGINDF</sequence>
<dbReference type="EMBL" id="BART01013513">
    <property type="protein sequence ID" value="GAG77934.1"/>
    <property type="molecule type" value="Genomic_DNA"/>
</dbReference>
<proteinExistence type="predicted"/>
<reference evidence="1" key="1">
    <citation type="journal article" date="2014" name="Front. Microbiol.">
        <title>High frequency of phylogenetically diverse reductive dehalogenase-homologous genes in deep subseafloor sedimentary metagenomes.</title>
        <authorList>
            <person name="Kawai M."/>
            <person name="Futagami T."/>
            <person name="Toyoda A."/>
            <person name="Takaki Y."/>
            <person name="Nishi S."/>
            <person name="Hori S."/>
            <person name="Arai W."/>
            <person name="Tsubouchi T."/>
            <person name="Morono Y."/>
            <person name="Uchiyama I."/>
            <person name="Ito T."/>
            <person name="Fujiyama A."/>
            <person name="Inagaki F."/>
            <person name="Takami H."/>
        </authorList>
    </citation>
    <scope>NUCLEOTIDE SEQUENCE</scope>
    <source>
        <strain evidence="1">Expedition CK06-06</strain>
    </source>
</reference>
<dbReference type="AlphaFoldDB" id="X1A8C5"/>
<accession>X1A8C5</accession>
<protein>
    <submittedName>
        <fullName evidence="1">Uncharacterized protein</fullName>
    </submittedName>
</protein>
<feature type="non-terminal residue" evidence="1">
    <location>
        <position position="1"/>
    </location>
</feature>
<gene>
    <name evidence="1" type="ORF">S01H4_27587</name>
</gene>
<organism evidence="1">
    <name type="scientific">marine sediment metagenome</name>
    <dbReference type="NCBI Taxonomy" id="412755"/>
    <lineage>
        <taxon>unclassified sequences</taxon>
        <taxon>metagenomes</taxon>
        <taxon>ecological metagenomes</taxon>
    </lineage>
</organism>
<name>X1A8C5_9ZZZZ</name>
<evidence type="ECO:0000313" key="1">
    <source>
        <dbReference type="EMBL" id="GAG77934.1"/>
    </source>
</evidence>
<comment type="caution">
    <text evidence="1">The sequence shown here is derived from an EMBL/GenBank/DDBJ whole genome shotgun (WGS) entry which is preliminary data.</text>
</comment>